<reference evidence="3 4" key="1">
    <citation type="submission" date="2015-07" db="EMBL/GenBank/DDBJ databases">
        <authorList>
            <person name="Noorani M."/>
        </authorList>
    </citation>
    <scope>NUCLEOTIDE SEQUENCE [LARGE SCALE GENOMIC DNA]</scope>
    <source>
        <strain evidence="3">BBA 69670</strain>
    </source>
</reference>
<dbReference type="EMBL" id="CYGV01001464">
    <property type="protein sequence ID" value="CUA74591.1"/>
    <property type="molecule type" value="Genomic_DNA"/>
</dbReference>
<dbReference type="PANTHER" id="PTHR48104:SF30">
    <property type="entry name" value="METACASPASE-1"/>
    <property type="match status" value="1"/>
</dbReference>
<evidence type="ECO:0008006" key="5">
    <source>
        <dbReference type="Google" id="ProtNLM"/>
    </source>
</evidence>
<protein>
    <recommendedName>
        <fullName evidence="5">Metacaspase-1</fullName>
    </recommendedName>
</protein>
<feature type="compositionally biased region" description="Low complexity" evidence="2">
    <location>
        <begin position="450"/>
        <end position="460"/>
    </location>
</feature>
<feature type="region of interest" description="Disordered" evidence="2">
    <location>
        <begin position="1"/>
        <end position="51"/>
    </location>
</feature>
<evidence type="ECO:0000313" key="3">
    <source>
        <dbReference type="EMBL" id="CUA74591.1"/>
    </source>
</evidence>
<feature type="compositionally biased region" description="Basic residues" evidence="2">
    <location>
        <begin position="19"/>
        <end position="30"/>
    </location>
</feature>
<feature type="region of interest" description="Disordered" evidence="2">
    <location>
        <begin position="435"/>
        <end position="460"/>
    </location>
</feature>
<dbReference type="GO" id="GO:0004197">
    <property type="term" value="F:cysteine-type endopeptidase activity"/>
    <property type="evidence" value="ECO:0007669"/>
    <property type="project" value="TreeGrafter"/>
</dbReference>
<sequence length="592" mass="63878">MGKPSNPQPTHSTIGAVPVHRRRPRSKTRSRRDSVTKPSVTIPSPSPSPLTASLEQYYDAEEYIPLSPDVDGDVFFDLYEPSEHKRVFATVQQVIPEPEHDGACKGRIGKQPTRTAPSFPPVNTLPTPSTPAPIIPLSFGRGQTKTTVNLGPGNATTNPIAEEARKIVEQTPPPPRQPVKKALVVGINYASWGDDKRLYYAVSDAKLWRETFMSKGVELGNIKIITDEGDMRYAPTYHNLLAHIRWLVHDAKDGDSLFFVFSGHAFVTRDYGPCIVTADKVTFPRPILEKELVMSVPAGVDLQVVFDCCHSAGMIGLQYCVGRMAKPTLSPAEQPTECAAEEPTASPRQFSHSPQHASLYGISSTDTAPTPTPSQPAPPVVPEPDTFGSLPQRPPRGGVVAAPPLTAATATPAGTQPGGAAAGAVRYLGSFLGLGSSSPPAPPPVPVQPEPSAARAPGPRRACQGVAEGARTADYFEERKNGFVDPAAKVMVWAGTGEAQKAFESYGGARQGVVTKAMCAAFERITTRRDLWSYLVQEIESENTKRSRRDADKSPDRRPPMANRIQHAELWVSQAHLADPSLTLPVLDQPIL</sequence>
<comment type="similarity">
    <text evidence="1">Belongs to the peptidase C14B family.</text>
</comment>
<gene>
    <name evidence="3" type="ORF">RSOLAG22IIIB_11333</name>
</gene>
<dbReference type="GO" id="GO:0006508">
    <property type="term" value="P:proteolysis"/>
    <property type="evidence" value="ECO:0007669"/>
    <property type="project" value="TreeGrafter"/>
</dbReference>
<feature type="region of interest" description="Disordered" evidence="2">
    <location>
        <begin position="330"/>
        <end position="401"/>
    </location>
</feature>
<evidence type="ECO:0000256" key="1">
    <source>
        <dbReference type="ARBA" id="ARBA00009005"/>
    </source>
</evidence>
<dbReference type="GO" id="GO:0005737">
    <property type="term" value="C:cytoplasm"/>
    <property type="evidence" value="ECO:0007669"/>
    <property type="project" value="TreeGrafter"/>
</dbReference>
<accession>A0A0K6G7Y7</accession>
<name>A0A0K6G7Y7_9AGAM</name>
<dbReference type="Proteomes" id="UP000044841">
    <property type="component" value="Unassembled WGS sequence"/>
</dbReference>
<feature type="compositionally biased region" description="Pro residues" evidence="2">
    <location>
        <begin position="370"/>
        <end position="382"/>
    </location>
</feature>
<dbReference type="InterPro" id="IPR050452">
    <property type="entry name" value="Metacaspase"/>
</dbReference>
<dbReference type="PANTHER" id="PTHR48104">
    <property type="entry name" value="METACASPASE-4"/>
    <property type="match status" value="1"/>
</dbReference>
<evidence type="ECO:0000313" key="4">
    <source>
        <dbReference type="Proteomes" id="UP000044841"/>
    </source>
</evidence>
<dbReference type="AlphaFoldDB" id="A0A0K6G7Y7"/>
<feature type="compositionally biased region" description="Polar residues" evidence="2">
    <location>
        <begin position="346"/>
        <end position="356"/>
    </location>
</feature>
<evidence type="ECO:0000256" key="2">
    <source>
        <dbReference type="SAM" id="MobiDB-lite"/>
    </source>
</evidence>
<feature type="compositionally biased region" description="Pro residues" evidence="2">
    <location>
        <begin position="439"/>
        <end position="449"/>
    </location>
</feature>
<proteinExistence type="inferred from homology"/>
<dbReference type="Gene3D" id="3.40.50.12660">
    <property type="match status" value="1"/>
</dbReference>
<keyword evidence="4" id="KW-1185">Reference proteome</keyword>
<organism evidence="3 4">
    <name type="scientific">Rhizoctonia solani</name>
    <dbReference type="NCBI Taxonomy" id="456999"/>
    <lineage>
        <taxon>Eukaryota</taxon>
        <taxon>Fungi</taxon>
        <taxon>Dikarya</taxon>
        <taxon>Basidiomycota</taxon>
        <taxon>Agaricomycotina</taxon>
        <taxon>Agaricomycetes</taxon>
        <taxon>Cantharellales</taxon>
        <taxon>Ceratobasidiaceae</taxon>
        <taxon>Rhizoctonia</taxon>
    </lineage>
</organism>